<protein>
    <recommendedName>
        <fullName evidence="5 11">Transketolase</fullName>
        <ecNumber evidence="5 11">2.2.1.1</ecNumber>
    </recommendedName>
</protein>
<dbReference type="SMART" id="SM00861">
    <property type="entry name" value="Transket_pyr"/>
    <property type="match status" value="1"/>
</dbReference>
<name>A0A1X1EWX2_PANCY</name>
<dbReference type="Pfam" id="PF22613">
    <property type="entry name" value="Transketolase_C_1"/>
    <property type="match status" value="1"/>
</dbReference>
<evidence type="ECO:0000256" key="15">
    <source>
        <dbReference type="PIRSR" id="PIRSR605478-4"/>
    </source>
</evidence>
<dbReference type="FunFam" id="3.40.50.970:FF:000004">
    <property type="entry name" value="Transketolase"/>
    <property type="match status" value="1"/>
</dbReference>
<dbReference type="RefSeq" id="WP_084876240.1">
    <property type="nucleotide sequence ID" value="NZ_JAGGMY010000001.1"/>
</dbReference>
<feature type="active site" description="Proton donor" evidence="12">
    <location>
        <position position="411"/>
    </location>
</feature>
<keyword evidence="9 15" id="KW-0460">Magnesium</keyword>
<dbReference type="GO" id="GO:0005829">
    <property type="term" value="C:cytosol"/>
    <property type="evidence" value="ECO:0007669"/>
    <property type="project" value="UniProtKB-ARBA"/>
</dbReference>
<gene>
    <name evidence="19" type="ORF">HA50_14065</name>
</gene>
<keyword evidence="6 17" id="KW-0808">Transferase</keyword>
<dbReference type="Gene3D" id="3.40.50.970">
    <property type="match status" value="2"/>
</dbReference>
<feature type="binding site" evidence="13">
    <location>
        <position position="461"/>
    </location>
    <ligand>
        <name>substrate</name>
    </ligand>
</feature>
<dbReference type="Pfam" id="PF02779">
    <property type="entry name" value="Transket_pyr"/>
    <property type="match status" value="1"/>
</dbReference>
<comment type="caution">
    <text evidence="19">The sequence shown here is derived from an EMBL/GenBank/DDBJ whole genome shotgun (WGS) entry which is preliminary data.</text>
</comment>
<feature type="binding site" evidence="14">
    <location>
        <begin position="114"/>
        <end position="116"/>
    </location>
    <ligand>
        <name>thiamine diphosphate</name>
        <dbReference type="ChEBI" id="CHEBI:58937"/>
    </ligand>
</feature>
<feature type="binding site" evidence="13">
    <location>
        <position position="469"/>
    </location>
    <ligand>
        <name>substrate</name>
    </ligand>
</feature>
<dbReference type="PROSITE" id="PS00801">
    <property type="entry name" value="TRANSKETOLASE_1"/>
    <property type="match status" value="1"/>
</dbReference>
<feature type="binding site" evidence="13">
    <location>
        <position position="520"/>
    </location>
    <ligand>
        <name>substrate</name>
    </ligand>
</feature>
<dbReference type="Pfam" id="PF00456">
    <property type="entry name" value="Transketolase_N"/>
    <property type="match status" value="1"/>
</dbReference>
<comment type="catalytic activity">
    <reaction evidence="17">
        <text>D-sedoheptulose 7-phosphate + D-glyceraldehyde 3-phosphate = aldehydo-D-ribose 5-phosphate + D-xylulose 5-phosphate</text>
        <dbReference type="Rhea" id="RHEA:10508"/>
        <dbReference type="ChEBI" id="CHEBI:57483"/>
        <dbReference type="ChEBI" id="CHEBI:57737"/>
        <dbReference type="ChEBI" id="CHEBI:58273"/>
        <dbReference type="ChEBI" id="CHEBI:59776"/>
        <dbReference type="EC" id="2.2.1.1"/>
    </reaction>
</comment>
<dbReference type="FunFam" id="3.40.50.970:FF:000003">
    <property type="entry name" value="Transketolase"/>
    <property type="match status" value="1"/>
</dbReference>
<dbReference type="PANTHER" id="PTHR43522:SF13">
    <property type="entry name" value="TRANSKETOLASE 2"/>
    <property type="match status" value="1"/>
</dbReference>
<feature type="binding site" evidence="13">
    <location>
        <position position="385"/>
    </location>
    <ligand>
        <name>substrate</name>
    </ligand>
</feature>
<dbReference type="AlphaFoldDB" id="A0A1X1EWX2"/>
<dbReference type="PROSITE" id="PS00802">
    <property type="entry name" value="TRANSKETOLASE_2"/>
    <property type="match status" value="1"/>
</dbReference>
<dbReference type="CDD" id="cd02012">
    <property type="entry name" value="TPP_TK"/>
    <property type="match status" value="1"/>
</dbReference>
<comment type="cofactor">
    <cofactor evidence="17">
        <name>Mg(2+)</name>
        <dbReference type="ChEBI" id="CHEBI:18420"/>
    </cofactor>
    <cofactor evidence="17">
        <name>Ca(2+)</name>
        <dbReference type="ChEBI" id="CHEBI:29108"/>
    </cofactor>
    <cofactor evidence="17">
        <name>Mn(2+)</name>
        <dbReference type="ChEBI" id="CHEBI:29035"/>
    </cofactor>
    <cofactor evidence="17">
        <name>Co(2+)</name>
        <dbReference type="ChEBI" id="CHEBI:48828"/>
    </cofactor>
    <text evidence="17">Binds 1 Mg(2+) ion per subunit. Can also utilize other divalent metal cations, such as Ca(2+), Mn(2+) and Co(2+).</text>
</comment>
<feature type="binding site" evidence="15">
    <location>
        <position position="185"/>
    </location>
    <ligand>
        <name>Mg(2+)</name>
        <dbReference type="ChEBI" id="CHEBI:18420"/>
    </ligand>
</feature>
<evidence type="ECO:0000256" key="9">
    <source>
        <dbReference type="ARBA" id="ARBA00022842"/>
    </source>
</evidence>
<feature type="binding site" evidence="14">
    <location>
        <position position="156"/>
    </location>
    <ligand>
        <name>thiamine diphosphate</name>
        <dbReference type="ChEBI" id="CHEBI:58937"/>
    </ligand>
</feature>
<dbReference type="Proteomes" id="UP000193749">
    <property type="component" value="Unassembled WGS sequence"/>
</dbReference>
<feature type="binding site" evidence="14">
    <location>
        <position position="437"/>
    </location>
    <ligand>
        <name>thiamine diphosphate</name>
        <dbReference type="ChEBI" id="CHEBI:58937"/>
    </ligand>
</feature>
<reference evidence="19 20" key="1">
    <citation type="journal article" date="2017" name="Antonie Van Leeuwenhoek">
        <title>Phylogenomic resolution of the bacterial genus Pantoea and its relationship with Erwinia and Tatumella.</title>
        <authorList>
            <person name="Palmer M."/>
            <person name="Steenkamp E.T."/>
            <person name="Coetzee M.P."/>
            <person name="Chan W.Y."/>
            <person name="van Zyl E."/>
            <person name="De Maayer P."/>
            <person name="Coutinho T.A."/>
            <person name="Blom J."/>
            <person name="Smits T.H."/>
            <person name="Duffy B."/>
            <person name="Venter S.N."/>
        </authorList>
    </citation>
    <scope>NUCLEOTIDE SEQUENCE [LARGE SCALE GENOMIC DNA]</scope>
    <source>
        <strain evidence="19 20">LMG 2657</strain>
    </source>
</reference>
<dbReference type="OrthoDB" id="8732661at2"/>
<dbReference type="Gene3D" id="3.40.50.920">
    <property type="match status" value="1"/>
</dbReference>
<feature type="binding site" evidence="15">
    <location>
        <position position="155"/>
    </location>
    <ligand>
        <name>Mg(2+)</name>
        <dbReference type="ChEBI" id="CHEBI:18420"/>
    </ligand>
</feature>
<comment type="similarity">
    <text evidence="3 17">Belongs to the transketolase family.</text>
</comment>
<dbReference type="NCBIfam" id="TIGR00232">
    <property type="entry name" value="tktlase_bact"/>
    <property type="match status" value="1"/>
</dbReference>
<comment type="cofactor">
    <cofactor evidence="2">
        <name>Co(2+)</name>
        <dbReference type="ChEBI" id="CHEBI:48828"/>
    </cofactor>
</comment>
<dbReference type="FunFam" id="3.40.50.920:FF:000003">
    <property type="entry name" value="Transketolase"/>
    <property type="match status" value="1"/>
</dbReference>
<organism evidence="19 20">
    <name type="scientific">Pantoea cypripedii</name>
    <name type="common">Pectobacterium cypripedii</name>
    <name type="synonym">Erwinia cypripedii</name>
    <dbReference type="NCBI Taxonomy" id="55209"/>
    <lineage>
        <taxon>Bacteria</taxon>
        <taxon>Pseudomonadati</taxon>
        <taxon>Pseudomonadota</taxon>
        <taxon>Gammaproteobacteria</taxon>
        <taxon>Enterobacterales</taxon>
        <taxon>Erwiniaceae</taxon>
        <taxon>Pantoea</taxon>
    </lineage>
</organism>
<evidence type="ECO:0000256" key="17">
    <source>
        <dbReference type="RuleBase" id="RU004996"/>
    </source>
</evidence>
<feature type="binding site" evidence="14">
    <location>
        <position position="185"/>
    </location>
    <ligand>
        <name>thiamine diphosphate</name>
        <dbReference type="ChEBI" id="CHEBI:58937"/>
    </ligand>
</feature>
<evidence type="ECO:0000313" key="19">
    <source>
        <dbReference type="EMBL" id="ORM94414.1"/>
    </source>
</evidence>
<dbReference type="SUPFAM" id="SSF52518">
    <property type="entry name" value="Thiamin diphosphate-binding fold (THDP-binding)"/>
    <property type="match status" value="2"/>
</dbReference>
<dbReference type="InterPro" id="IPR005475">
    <property type="entry name" value="Transketolase-like_Pyr-bd"/>
</dbReference>
<evidence type="ECO:0000256" key="11">
    <source>
        <dbReference type="NCBIfam" id="TIGR00232"/>
    </source>
</evidence>
<dbReference type="STRING" id="55209.HA50_14065"/>
<dbReference type="InterPro" id="IPR055152">
    <property type="entry name" value="Transketolase-like_C_2"/>
</dbReference>
<dbReference type="GO" id="GO:0009052">
    <property type="term" value="P:pentose-phosphate shunt, non-oxidative branch"/>
    <property type="evidence" value="ECO:0007669"/>
    <property type="project" value="UniProtKB-ARBA"/>
</dbReference>
<feature type="site" description="Important for catalytic activity" evidence="16">
    <location>
        <position position="261"/>
    </location>
</feature>
<evidence type="ECO:0000256" key="5">
    <source>
        <dbReference type="ARBA" id="ARBA00013152"/>
    </source>
</evidence>
<evidence type="ECO:0000256" key="16">
    <source>
        <dbReference type="PIRSR" id="PIRSR605478-5"/>
    </source>
</evidence>
<evidence type="ECO:0000256" key="3">
    <source>
        <dbReference type="ARBA" id="ARBA00007131"/>
    </source>
</evidence>
<evidence type="ECO:0000256" key="14">
    <source>
        <dbReference type="PIRSR" id="PIRSR605478-3"/>
    </source>
</evidence>
<evidence type="ECO:0000313" key="20">
    <source>
        <dbReference type="Proteomes" id="UP000193749"/>
    </source>
</evidence>
<dbReference type="PANTHER" id="PTHR43522">
    <property type="entry name" value="TRANSKETOLASE"/>
    <property type="match status" value="1"/>
</dbReference>
<dbReference type="InterPro" id="IPR009014">
    <property type="entry name" value="Transketo_C/PFOR_II"/>
</dbReference>
<feature type="binding site" evidence="13">
    <location>
        <position position="473"/>
    </location>
    <ligand>
        <name>substrate</name>
    </ligand>
</feature>
<evidence type="ECO:0000256" key="8">
    <source>
        <dbReference type="ARBA" id="ARBA00022837"/>
    </source>
</evidence>
<dbReference type="InterPro" id="IPR020826">
    <property type="entry name" value="Transketolase_BS"/>
</dbReference>
<sequence>MSSRRELANAIRALSMDAVQKANSGHPGAPMGMADIAEVLWRDFLKHNPTNPAWADRDRFILSNGHASMLLYSLLHLTGYDLPMEELKNFRQLHSKTPGHPELGYTPGVETTTGPLGQGLANAVGMAISERTLAAQFNQPGHDIVDHYTYVFMGDGCLMEGISHEVSSLAGTLGLGKLIGFYDHNGISIDGETEGWFTDDTHKRFEAYNWHVIGDIDGHDPAAVASAIKEAQSVTDKPSLIICRTIIGFGSPNKAGKEESHGAALGEAEVALARKQLGWNYPPFEIPKEIYQQWDAKEAGAAREKAWDDKMAAYQAAHPELAKEFKRRMSGAMPDNWENDVQAFVEQLQANPQKIASRKASQNTLEVFGKLLPEFLGGSADLAPSNLTIWSGSKSIKEDIAGNYIHYGVREFGMTAIGNGIAHHGGFLPYTATFLMFVEYARNAARMAALMKARQVLVYTHDSIGLGEDGPTHQPVEQLASLRLTPNMSVWRPCDQVETTVAWKAAVERHHGPTALILSRQNLLQPERSQQQVANIARGGYVLQDCAGTPEAIIIATGSEIEIALGAADKLTANGHKIRVVSLPSTDVFDKQDAAYRESVLPSGVKARVAVEAGIADYWFKYVGLDGAIVGMTTFGESAPAGKLFPEFGFTVENIVSHTEALLKPH</sequence>
<evidence type="ECO:0000256" key="4">
    <source>
        <dbReference type="ARBA" id="ARBA00011738"/>
    </source>
</evidence>
<evidence type="ECO:0000256" key="6">
    <source>
        <dbReference type="ARBA" id="ARBA00022679"/>
    </source>
</evidence>
<feature type="site" description="Important for catalytic activity" evidence="16">
    <location>
        <position position="26"/>
    </location>
</feature>
<feature type="binding site" evidence="14">
    <location>
        <position position="66"/>
    </location>
    <ligand>
        <name>thiamine diphosphate</name>
        <dbReference type="ChEBI" id="CHEBI:58937"/>
    </ligand>
</feature>
<dbReference type="GO" id="GO:0046872">
    <property type="term" value="F:metal ion binding"/>
    <property type="evidence" value="ECO:0007669"/>
    <property type="project" value="UniProtKB-KW"/>
</dbReference>
<comment type="function">
    <text evidence="17">Catalyzes the transfer of a two-carbon ketol group from a ketose donor to an aldose acceptor, via a covalent intermediate with the cofactor thiamine pyrophosphate.</text>
</comment>
<comment type="cofactor">
    <cofactor evidence="14">
        <name>thiamine diphosphate</name>
        <dbReference type="ChEBI" id="CHEBI:58937"/>
    </cofactor>
    <text evidence="14">Binds 1 thiamine pyrophosphate per subunit. During the reaction, the substrate forms a covalent intermediate with the cofactor.</text>
</comment>
<feature type="domain" description="Transketolase-like pyrimidine-binding" evidence="18">
    <location>
        <begin position="355"/>
        <end position="526"/>
    </location>
</feature>
<evidence type="ECO:0000256" key="13">
    <source>
        <dbReference type="PIRSR" id="PIRSR605478-2"/>
    </source>
</evidence>
<dbReference type="SUPFAM" id="SSF52922">
    <property type="entry name" value="TK C-terminal domain-like"/>
    <property type="match status" value="1"/>
</dbReference>
<evidence type="ECO:0000256" key="12">
    <source>
        <dbReference type="PIRSR" id="PIRSR605478-1"/>
    </source>
</evidence>
<dbReference type="GO" id="GO:0004802">
    <property type="term" value="F:transketolase activity"/>
    <property type="evidence" value="ECO:0007669"/>
    <property type="project" value="UniProtKB-UniRule"/>
</dbReference>
<dbReference type="EC" id="2.2.1.1" evidence="5 11"/>
<evidence type="ECO:0000256" key="2">
    <source>
        <dbReference type="ARBA" id="ARBA00001941"/>
    </source>
</evidence>
<feature type="binding site" evidence="13">
    <location>
        <position position="26"/>
    </location>
    <ligand>
        <name>substrate</name>
    </ligand>
</feature>
<comment type="cofactor">
    <cofactor evidence="15">
        <name>Mg(2+)</name>
        <dbReference type="ChEBI" id="CHEBI:18420"/>
    </cofactor>
    <text evidence="15">Binds 1 Mg(2+) ion per subunit. Can also utilize other divalent metal cations, such as Ca(2+), Mn(2+) and Co(2+).</text>
</comment>
<keyword evidence="20" id="KW-1185">Reference proteome</keyword>
<dbReference type="InterPro" id="IPR033247">
    <property type="entry name" value="Transketolase_fam"/>
</dbReference>
<evidence type="ECO:0000256" key="7">
    <source>
        <dbReference type="ARBA" id="ARBA00022723"/>
    </source>
</evidence>
<comment type="subunit">
    <text evidence="4 17">Homodimer.</text>
</comment>
<proteinExistence type="inferred from homology"/>
<comment type="cofactor">
    <cofactor evidence="1">
        <name>Ca(2+)</name>
        <dbReference type="ChEBI" id="CHEBI:29108"/>
    </cofactor>
</comment>
<keyword evidence="10 14" id="KW-0786">Thiamine pyrophosphate</keyword>
<feature type="binding site" evidence="14">
    <location>
        <position position="261"/>
    </location>
    <ligand>
        <name>thiamine diphosphate</name>
        <dbReference type="ChEBI" id="CHEBI:58937"/>
    </ligand>
</feature>
<evidence type="ECO:0000256" key="10">
    <source>
        <dbReference type="ARBA" id="ARBA00023052"/>
    </source>
</evidence>
<dbReference type="CDD" id="cd07033">
    <property type="entry name" value="TPP_PYR_DXS_TK_like"/>
    <property type="match status" value="1"/>
</dbReference>
<evidence type="ECO:0000256" key="1">
    <source>
        <dbReference type="ARBA" id="ARBA00001913"/>
    </source>
</evidence>
<dbReference type="EMBL" id="MLJI01000001">
    <property type="protein sequence ID" value="ORM94414.1"/>
    <property type="molecule type" value="Genomic_DNA"/>
</dbReference>
<dbReference type="InterPro" id="IPR049557">
    <property type="entry name" value="Transketolase_CS"/>
</dbReference>
<dbReference type="InterPro" id="IPR005474">
    <property type="entry name" value="Transketolase_N"/>
</dbReference>
<evidence type="ECO:0000259" key="18">
    <source>
        <dbReference type="SMART" id="SM00861"/>
    </source>
</evidence>
<keyword evidence="7 15" id="KW-0479">Metal-binding</keyword>
<feature type="binding site" evidence="15">
    <location>
        <position position="187"/>
    </location>
    <ligand>
        <name>Mg(2+)</name>
        <dbReference type="ChEBI" id="CHEBI:18420"/>
    </ligand>
</feature>
<accession>A0A1X1EWX2</accession>
<feature type="binding site" evidence="13">
    <location>
        <position position="358"/>
    </location>
    <ligand>
        <name>substrate</name>
    </ligand>
</feature>
<keyword evidence="8 17" id="KW-0106">Calcium</keyword>
<dbReference type="InterPro" id="IPR029061">
    <property type="entry name" value="THDP-binding"/>
</dbReference>
<dbReference type="InterPro" id="IPR005478">
    <property type="entry name" value="Transketolase_bac-like"/>
</dbReference>
<feature type="binding site" evidence="13">
    <location>
        <position position="261"/>
    </location>
    <ligand>
        <name>substrate</name>
    </ligand>
</feature>